<dbReference type="SUPFAM" id="SSF48371">
    <property type="entry name" value="ARM repeat"/>
    <property type="match status" value="1"/>
</dbReference>
<name>A0ABU8UAP4_9ACTN</name>
<dbReference type="InterPro" id="IPR011989">
    <property type="entry name" value="ARM-like"/>
</dbReference>
<dbReference type="Gene3D" id="1.25.10.10">
    <property type="entry name" value="Leucine-rich Repeat Variant"/>
    <property type="match status" value="1"/>
</dbReference>
<proteinExistence type="predicted"/>
<dbReference type="EMBL" id="JBBKAM010000002">
    <property type="protein sequence ID" value="MEJ8644967.1"/>
    <property type="molecule type" value="Genomic_DNA"/>
</dbReference>
<accession>A0ABU8UAP4</accession>
<comment type="caution">
    <text evidence="1">The sequence shown here is derived from an EMBL/GenBank/DDBJ whole genome shotgun (WGS) entry which is preliminary data.</text>
</comment>
<gene>
    <name evidence="1" type="ORF">WKI68_34485</name>
</gene>
<protein>
    <submittedName>
        <fullName evidence="1">HEAT repeat domain-containing protein</fullName>
    </submittedName>
</protein>
<organism evidence="1 2">
    <name type="scientific">Streptomyces caledonius</name>
    <dbReference type="NCBI Taxonomy" id="3134107"/>
    <lineage>
        <taxon>Bacteria</taxon>
        <taxon>Bacillati</taxon>
        <taxon>Actinomycetota</taxon>
        <taxon>Actinomycetes</taxon>
        <taxon>Kitasatosporales</taxon>
        <taxon>Streptomycetaceae</taxon>
        <taxon>Streptomyces</taxon>
    </lineage>
</organism>
<dbReference type="InterPro" id="IPR004155">
    <property type="entry name" value="PBS_lyase_HEAT"/>
</dbReference>
<dbReference type="Proteomes" id="UP001382904">
    <property type="component" value="Unassembled WGS sequence"/>
</dbReference>
<dbReference type="Pfam" id="PF13646">
    <property type="entry name" value="HEAT_2"/>
    <property type="match status" value="1"/>
</dbReference>
<dbReference type="InterPro" id="IPR016024">
    <property type="entry name" value="ARM-type_fold"/>
</dbReference>
<evidence type="ECO:0000313" key="2">
    <source>
        <dbReference type="Proteomes" id="UP001382904"/>
    </source>
</evidence>
<dbReference type="SMART" id="SM00567">
    <property type="entry name" value="EZ_HEAT"/>
    <property type="match status" value="1"/>
</dbReference>
<evidence type="ECO:0000313" key="1">
    <source>
        <dbReference type="EMBL" id="MEJ8644967.1"/>
    </source>
</evidence>
<reference evidence="1 2" key="1">
    <citation type="submission" date="2024-03" db="EMBL/GenBank/DDBJ databases">
        <title>Novel Streptomyces species of biotechnological and ecological value are a feature of Machair soil.</title>
        <authorList>
            <person name="Prole J.R."/>
            <person name="Goodfellow M."/>
            <person name="Allenby N."/>
            <person name="Ward A.C."/>
        </authorList>
    </citation>
    <scope>NUCLEOTIDE SEQUENCE [LARGE SCALE GENOMIC DNA]</scope>
    <source>
        <strain evidence="1 2">MS1.HAVA.3</strain>
    </source>
</reference>
<sequence length="110" mass="11792">MQVRTRDLFLARAADEPAPEVLALLLSGLPDCPGTVPSDAALADALLPHARHPSALVRRAVARAFGRCGGEERVRPALLAYLRDTDGTVRSQACRALAERGNVPPTYARH</sequence>
<keyword evidence="2" id="KW-1185">Reference proteome</keyword>